<feature type="region of interest" description="Disordered" evidence="8">
    <location>
        <begin position="439"/>
        <end position="562"/>
    </location>
</feature>
<dbReference type="PROSITE" id="PS00107">
    <property type="entry name" value="PROTEIN_KINASE_ATP"/>
    <property type="match status" value="1"/>
</dbReference>
<dbReference type="PANTHER" id="PTHR43671:SF13">
    <property type="entry name" value="SERINE_THREONINE-PROTEIN KINASE NEK2"/>
    <property type="match status" value="1"/>
</dbReference>
<dbReference type="InterPro" id="IPR050660">
    <property type="entry name" value="NEK_Ser/Thr_kinase"/>
</dbReference>
<proteinExistence type="inferred from homology"/>
<protein>
    <recommendedName>
        <fullName evidence="2">non-specific serine/threonine protein kinase</fullName>
        <ecNumber evidence="2">2.7.11.1</ecNumber>
    </recommendedName>
</protein>
<evidence type="ECO:0000256" key="7">
    <source>
        <dbReference type="PROSITE-ProRule" id="PRU10141"/>
    </source>
</evidence>
<dbReference type="PROSITE" id="PS50011">
    <property type="entry name" value="PROTEIN_KINASE_DOM"/>
    <property type="match status" value="1"/>
</dbReference>
<keyword evidence="9" id="KW-1133">Transmembrane helix</keyword>
<comment type="similarity">
    <text evidence="1">Belongs to the protein kinase superfamily. NEK Ser/Thr protein kinase family. NIMA subfamily.</text>
</comment>
<dbReference type="EC" id="2.7.11.1" evidence="2"/>
<evidence type="ECO:0000256" key="4">
    <source>
        <dbReference type="ARBA" id="ARBA00022741"/>
    </source>
</evidence>
<dbReference type="PANTHER" id="PTHR43671">
    <property type="entry name" value="SERINE/THREONINE-PROTEIN KINASE NEK"/>
    <property type="match status" value="1"/>
</dbReference>
<dbReference type="InterPro" id="IPR017441">
    <property type="entry name" value="Protein_kinase_ATP_BS"/>
</dbReference>
<dbReference type="Gene3D" id="1.10.510.10">
    <property type="entry name" value="Transferase(Phosphotransferase) domain 1"/>
    <property type="match status" value="1"/>
</dbReference>
<gene>
    <name evidence="11" type="ORF">LVJ94_36760</name>
</gene>
<keyword evidence="9" id="KW-0812">Transmembrane</keyword>
<feature type="compositionally biased region" description="Basic and acidic residues" evidence="8">
    <location>
        <begin position="631"/>
        <end position="640"/>
    </location>
</feature>
<evidence type="ECO:0000256" key="1">
    <source>
        <dbReference type="ARBA" id="ARBA00010886"/>
    </source>
</evidence>
<sequence length="722" mass="75793">MSSLDPFRMIGKTLAGHFLVQSLVGEGRSSIVYKGLHIGPKKPVALKCFKLGSWLDAARAETFLKRFREESKAASQIGKENPHFVRSIGSGMTTSDDGVYVPYTVLEWLEGHSLAQDLTDRGLRGESGGRPLTELLVRFESVAKALTQAHEQDLVHGDLNLGSFFLVKEPGSESPTKILDLGVAKVIRDLSREIAPGEAPQLIATPSHAAPEQFDPKLGDWGPPTDVYALALVLVEVMRGRAISSAGEEKDFAAAALDPKKRPTPRSFGISVFDAVENAFAKAVALAPSERWSTVAEFWSELESAVRSEEPTRRVLPAEVLAEEESEEVQVPSTEPRPAMKPATDDTSPNGVLIDATGLASSAPPAVGASPPQVQAAAAAAAAAMPAAPAERERVSALPVPAPAPAPVGGGAPAKSIPAPTRSSPSAVGAGLVGVTKSTAPAAPPASGSGGLFKIPPPTPSPKKLDVGRITPAPPQPSDVAATGRASQPHAIPRPGLARSFPSTPAKPRSDLPPPKVSVTAPPVLSPLTAVPATTPATPARKPEPVEVRRDTPTMPIEPVSDVPRISPVEREAAPQAGPGAIEIKATPPPPPPEKVVENGADGARVVREMVPPPKANVSVGDLPSVMVDEPDQRKDKDTRQRETMRIAMPNAATPPVPWEAAGTNNALVAPATKEDSDSVVYPPRTVRRRRGLWGVALVSFLVVFVLGAIFIGLWHYSTELP</sequence>
<dbReference type="SMART" id="SM00220">
    <property type="entry name" value="S_TKc"/>
    <property type="match status" value="1"/>
</dbReference>
<feature type="transmembrane region" description="Helical" evidence="9">
    <location>
        <begin position="693"/>
        <end position="717"/>
    </location>
</feature>
<evidence type="ECO:0000259" key="10">
    <source>
        <dbReference type="PROSITE" id="PS50011"/>
    </source>
</evidence>
<evidence type="ECO:0000313" key="12">
    <source>
        <dbReference type="Proteomes" id="UP001374803"/>
    </source>
</evidence>
<keyword evidence="12" id="KW-1185">Reference proteome</keyword>
<feature type="region of interest" description="Disordered" evidence="8">
    <location>
        <begin position="407"/>
        <end position="427"/>
    </location>
</feature>
<evidence type="ECO:0000256" key="5">
    <source>
        <dbReference type="ARBA" id="ARBA00022777"/>
    </source>
</evidence>
<feature type="region of interest" description="Disordered" evidence="8">
    <location>
        <begin position="615"/>
        <end position="640"/>
    </location>
</feature>
<feature type="domain" description="Protein kinase" evidence="10">
    <location>
        <begin position="18"/>
        <end position="329"/>
    </location>
</feature>
<keyword evidence="9" id="KW-0472">Membrane</keyword>
<evidence type="ECO:0000256" key="9">
    <source>
        <dbReference type="SAM" id="Phobius"/>
    </source>
</evidence>
<keyword evidence="4 7" id="KW-0547">Nucleotide-binding</keyword>
<dbReference type="SUPFAM" id="SSF56112">
    <property type="entry name" value="Protein kinase-like (PK-like)"/>
    <property type="match status" value="1"/>
</dbReference>
<evidence type="ECO:0000256" key="2">
    <source>
        <dbReference type="ARBA" id="ARBA00012513"/>
    </source>
</evidence>
<reference evidence="11" key="1">
    <citation type="submission" date="2021-12" db="EMBL/GenBank/DDBJ databases">
        <title>Discovery of the Pendulisporaceae a myxobacterial family with distinct sporulation behavior and unique specialized metabolism.</title>
        <authorList>
            <person name="Garcia R."/>
            <person name="Popoff A."/>
            <person name="Bader C.D."/>
            <person name="Loehr J."/>
            <person name="Walesch S."/>
            <person name="Walt C."/>
            <person name="Boldt J."/>
            <person name="Bunk B."/>
            <person name="Haeckl F.J.F.P.J."/>
            <person name="Gunesch A.P."/>
            <person name="Birkelbach J."/>
            <person name="Nuebel U."/>
            <person name="Pietschmann T."/>
            <person name="Bach T."/>
            <person name="Mueller R."/>
        </authorList>
    </citation>
    <scope>NUCLEOTIDE SEQUENCE</scope>
    <source>
        <strain evidence="11">MSr11367</strain>
    </source>
</reference>
<dbReference type="InterPro" id="IPR000719">
    <property type="entry name" value="Prot_kinase_dom"/>
</dbReference>
<dbReference type="InterPro" id="IPR011009">
    <property type="entry name" value="Kinase-like_dom_sf"/>
</dbReference>
<dbReference type="Pfam" id="PF00069">
    <property type="entry name" value="Pkinase"/>
    <property type="match status" value="1"/>
</dbReference>
<evidence type="ECO:0000256" key="3">
    <source>
        <dbReference type="ARBA" id="ARBA00022679"/>
    </source>
</evidence>
<dbReference type="Proteomes" id="UP001374803">
    <property type="component" value="Chromosome"/>
</dbReference>
<name>A0ABZ2KZN2_9BACT</name>
<dbReference type="EMBL" id="CP089983">
    <property type="protein sequence ID" value="WXB02456.1"/>
    <property type="molecule type" value="Genomic_DNA"/>
</dbReference>
<keyword evidence="5" id="KW-0418">Kinase</keyword>
<keyword evidence="3" id="KW-0808">Transferase</keyword>
<evidence type="ECO:0000256" key="8">
    <source>
        <dbReference type="SAM" id="MobiDB-lite"/>
    </source>
</evidence>
<evidence type="ECO:0000256" key="6">
    <source>
        <dbReference type="ARBA" id="ARBA00022840"/>
    </source>
</evidence>
<dbReference type="RefSeq" id="WP_394832084.1">
    <property type="nucleotide sequence ID" value="NZ_CP089929.1"/>
</dbReference>
<evidence type="ECO:0000313" key="11">
    <source>
        <dbReference type="EMBL" id="WXB02456.1"/>
    </source>
</evidence>
<organism evidence="11 12">
    <name type="scientific">Pendulispora rubella</name>
    <dbReference type="NCBI Taxonomy" id="2741070"/>
    <lineage>
        <taxon>Bacteria</taxon>
        <taxon>Pseudomonadati</taxon>
        <taxon>Myxococcota</taxon>
        <taxon>Myxococcia</taxon>
        <taxon>Myxococcales</taxon>
        <taxon>Sorangiineae</taxon>
        <taxon>Pendulisporaceae</taxon>
        <taxon>Pendulispora</taxon>
    </lineage>
</organism>
<feature type="compositionally biased region" description="Basic and acidic residues" evidence="8">
    <location>
        <begin position="541"/>
        <end position="552"/>
    </location>
</feature>
<dbReference type="Gene3D" id="3.30.200.20">
    <property type="entry name" value="Phosphorylase Kinase, domain 1"/>
    <property type="match status" value="1"/>
</dbReference>
<feature type="region of interest" description="Disordered" evidence="8">
    <location>
        <begin position="320"/>
        <end position="356"/>
    </location>
</feature>
<feature type="binding site" evidence="7">
    <location>
        <position position="47"/>
    </location>
    <ligand>
        <name>ATP</name>
        <dbReference type="ChEBI" id="CHEBI:30616"/>
    </ligand>
</feature>
<feature type="compositionally biased region" description="Low complexity" evidence="8">
    <location>
        <begin position="527"/>
        <end position="540"/>
    </location>
</feature>
<accession>A0ABZ2KZN2</accession>
<feature type="region of interest" description="Disordered" evidence="8">
    <location>
        <begin position="574"/>
        <end position="595"/>
    </location>
</feature>
<keyword evidence="6 7" id="KW-0067">ATP-binding</keyword>